<dbReference type="GO" id="GO:0043409">
    <property type="term" value="P:negative regulation of MAPK cascade"/>
    <property type="evidence" value="ECO:0007669"/>
    <property type="project" value="TreeGrafter"/>
</dbReference>
<dbReference type="InterPro" id="IPR029021">
    <property type="entry name" value="Prot-tyrosine_phosphatase-like"/>
</dbReference>
<comment type="caution">
    <text evidence="7">The sequence shown here is derived from an EMBL/GenBank/DDBJ whole genome shotgun (WGS) entry which is preliminary data.</text>
</comment>
<keyword evidence="4" id="KW-0904">Protein phosphatase</keyword>
<dbReference type="PANTHER" id="PTHR10159:SF519">
    <property type="entry name" value="DUAL SPECIFICITY PROTEIN PHOSPHATASE MPK3"/>
    <property type="match status" value="1"/>
</dbReference>
<evidence type="ECO:0000313" key="8">
    <source>
        <dbReference type="Proteomes" id="UP000777482"/>
    </source>
</evidence>
<feature type="domain" description="Tyrosine specific protein phosphatases" evidence="6">
    <location>
        <begin position="631"/>
        <end position="672"/>
    </location>
</feature>
<reference evidence="7 8" key="1">
    <citation type="submission" date="2020-11" db="EMBL/GenBank/DDBJ databases">
        <title>Kefir isolates.</title>
        <authorList>
            <person name="Marcisauskas S."/>
            <person name="Kim Y."/>
            <person name="Blasche S."/>
        </authorList>
    </citation>
    <scope>NUCLEOTIDE SEQUENCE [LARGE SCALE GENOMIC DNA]</scope>
    <source>
        <strain evidence="7 8">KR</strain>
    </source>
</reference>
<feature type="compositionally biased region" description="Low complexity" evidence="5">
    <location>
        <begin position="102"/>
        <end position="114"/>
    </location>
</feature>
<dbReference type="GO" id="GO:0033550">
    <property type="term" value="F:MAP kinase tyrosine phosphatase activity"/>
    <property type="evidence" value="ECO:0007669"/>
    <property type="project" value="TreeGrafter"/>
</dbReference>
<dbReference type="GO" id="GO:0017017">
    <property type="term" value="F:MAP kinase tyrosine/serine/threonine phosphatase activity"/>
    <property type="evidence" value="ECO:0007669"/>
    <property type="project" value="TreeGrafter"/>
</dbReference>
<feature type="compositionally biased region" description="Polar residues" evidence="5">
    <location>
        <begin position="1059"/>
        <end position="1081"/>
    </location>
</feature>
<dbReference type="EC" id="3.1.3.48" evidence="2"/>
<dbReference type="Proteomes" id="UP000777482">
    <property type="component" value="Unassembled WGS sequence"/>
</dbReference>
<dbReference type="OrthoDB" id="2017893at2759"/>
<feature type="compositionally biased region" description="Low complexity" evidence="5">
    <location>
        <begin position="477"/>
        <end position="487"/>
    </location>
</feature>
<dbReference type="GO" id="GO:0005737">
    <property type="term" value="C:cytoplasm"/>
    <property type="evidence" value="ECO:0007669"/>
    <property type="project" value="TreeGrafter"/>
</dbReference>
<dbReference type="SMART" id="SM00195">
    <property type="entry name" value="DSPc"/>
    <property type="match status" value="1"/>
</dbReference>
<feature type="compositionally biased region" description="Polar residues" evidence="5">
    <location>
        <begin position="584"/>
        <end position="599"/>
    </location>
</feature>
<feature type="compositionally biased region" description="Pro residues" evidence="5">
    <location>
        <begin position="540"/>
        <end position="555"/>
    </location>
</feature>
<feature type="compositionally biased region" description="Low complexity" evidence="5">
    <location>
        <begin position="7"/>
        <end position="16"/>
    </location>
</feature>
<dbReference type="PROSITE" id="PS50056">
    <property type="entry name" value="TYR_PHOSPHATASE_2"/>
    <property type="match status" value="1"/>
</dbReference>
<dbReference type="PROSITE" id="PS00383">
    <property type="entry name" value="TYR_PHOSPHATASE_1"/>
    <property type="match status" value="1"/>
</dbReference>
<feature type="compositionally biased region" description="Low complexity" evidence="5">
    <location>
        <begin position="434"/>
        <end position="444"/>
    </location>
</feature>
<feature type="region of interest" description="Disordered" evidence="5">
    <location>
        <begin position="976"/>
        <end position="1098"/>
    </location>
</feature>
<feature type="region of interest" description="Disordered" evidence="5">
    <location>
        <begin position="333"/>
        <end position="353"/>
    </location>
</feature>
<evidence type="ECO:0000256" key="3">
    <source>
        <dbReference type="ARBA" id="ARBA00022801"/>
    </source>
</evidence>
<keyword evidence="3" id="KW-0378">Hydrolase</keyword>
<evidence type="ECO:0000256" key="1">
    <source>
        <dbReference type="ARBA" id="ARBA00008601"/>
    </source>
</evidence>
<comment type="similarity">
    <text evidence="1">Belongs to the protein-tyrosine phosphatase family. Non-receptor class dual specificity subfamily.</text>
</comment>
<dbReference type="GO" id="GO:0008330">
    <property type="term" value="F:protein tyrosine/threonine phosphatase activity"/>
    <property type="evidence" value="ECO:0007669"/>
    <property type="project" value="TreeGrafter"/>
</dbReference>
<evidence type="ECO:0000259" key="6">
    <source>
        <dbReference type="PROSITE" id="PS50056"/>
    </source>
</evidence>
<dbReference type="InterPro" id="IPR020422">
    <property type="entry name" value="TYR_PHOSPHATASE_DUAL_dom"/>
</dbReference>
<organism evidence="7 8">
    <name type="scientific">Rhodotorula mucilaginosa</name>
    <name type="common">Yeast</name>
    <name type="synonym">Rhodotorula rubra</name>
    <dbReference type="NCBI Taxonomy" id="5537"/>
    <lineage>
        <taxon>Eukaryota</taxon>
        <taxon>Fungi</taxon>
        <taxon>Dikarya</taxon>
        <taxon>Basidiomycota</taxon>
        <taxon>Pucciniomycotina</taxon>
        <taxon>Microbotryomycetes</taxon>
        <taxon>Sporidiobolales</taxon>
        <taxon>Sporidiobolaceae</taxon>
        <taxon>Rhodotorula</taxon>
    </lineage>
</organism>
<evidence type="ECO:0000313" key="7">
    <source>
        <dbReference type="EMBL" id="KAG0656438.1"/>
    </source>
</evidence>
<feature type="region of interest" description="Disordered" evidence="5">
    <location>
        <begin position="431"/>
        <end position="607"/>
    </location>
</feature>
<dbReference type="EMBL" id="PUHQ01000097">
    <property type="protein sequence ID" value="KAG0656438.1"/>
    <property type="molecule type" value="Genomic_DNA"/>
</dbReference>
<feature type="region of interest" description="Disordered" evidence="5">
    <location>
        <begin position="726"/>
        <end position="769"/>
    </location>
</feature>
<feature type="compositionally biased region" description="Low complexity" evidence="5">
    <location>
        <begin position="812"/>
        <end position="831"/>
    </location>
</feature>
<feature type="compositionally biased region" description="Pro residues" evidence="5">
    <location>
        <begin position="514"/>
        <end position="525"/>
    </location>
</feature>
<dbReference type="AlphaFoldDB" id="A0A9P6VVT2"/>
<keyword evidence="8" id="KW-1185">Reference proteome</keyword>
<dbReference type="InterPro" id="IPR016130">
    <property type="entry name" value="Tyr_Pase_AS"/>
</dbReference>
<dbReference type="Pfam" id="PF00782">
    <property type="entry name" value="DSPc"/>
    <property type="match status" value="1"/>
</dbReference>
<evidence type="ECO:0000256" key="4">
    <source>
        <dbReference type="ARBA" id="ARBA00022912"/>
    </source>
</evidence>
<evidence type="ECO:0000256" key="5">
    <source>
        <dbReference type="SAM" id="MobiDB-lite"/>
    </source>
</evidence>
<protein>
    <recommendedName>
        <fullName evidence="2">protein-tyrosine-phosphatase</fullName>
        <ecNumber evidence="2">3.1.3.48</ecNumber>
    </recommendedName>
</protein>
<proteinExistence type="inferred from homology"/>
<feature type="region of interest" description="Disordered" evidence="5">
    <location>
        <begin position="1"/>
        <end position="145"/>
    </location>
</feature>
<evidence type="ECO:0000256" key="2">
    <source>
        <dbReference type="ARBA" id="ARBA00013064"/>
    </source>
</evidence>
<feature type="compositionally biased region" description="Low complexity" evidence="5">
    <location>
        <begin position="927"/>
        <end position="947"/>
    </location>
</feature>
<dbReference type="SUPFAM" id="SSF52799">
    <property type="entry name" value="(Phosphotyrosine protein) phosphatases II"/>
    <property type="match status" value="1"/>
</dbReference>
<accession>A0A9P6VVT2</accession>
<dbReference type="InterPro" id="IPR000387">
    <property type="entry name" value="Tyr_Pase_dom"/>
</dbReference>
<feature type="region of interest" description="Disordered" evidence="5">
    <location>
        <begin position="810"/>
        <end position="862"/>
    </location>
</feature>
<feature type="compositionally biased region" description="Low complexity" evidence="5">
    <location>
        <begin position="979"/>
        <end position="1015"/>
    </location>
</feature>
<dbReference type="InterPro" id="IPR000340">
    <property type="entry name" value="Dual-sp_phosphatase_cat-dom"/>
</dbReference>
<feature type="compositionally biased region" description="Low complexity" evidence="5">
    <location>
        <begin position="72"/>
        <end position="92"/>
    </location>
</feature>
<dbReference type="Gene3D" id="3.90.190.10">
    <property type="entry name" value="Protein tyrosine phosphatase superfamily"/>
    <property type="match status" value="2"/>
</dbReference>
<dbReference type="PANTHER" id="PTHR10159">
    <property type="entry name" value="DUAL SPECIFICITY PROTEIN PHOSPHATASE"/>
    <property type="match status" value="1"/>
</dbReference>
<gene>
    <name evidence="7" type="ORF">C6P46_007097</name>
</gene>
<name>A0A9P6VVT2_RHOMI</name>
<feature type="region of interest" description="Disordered" evidence="5">
    <location>
        <begin position="910"/>
        <end position="947"/>
    </location>
</feature>
<sequence length="1098" mass="113858">MQGAGPGAEPRTATATAGGGNSGQHPGDAPPPRVTARKSPPRLDLNGMVANRTQPQQRPPDATGPTAHPCLVVEPASPAPAASAAPPSAVVSTTPFPLPIPSTSTATATSTTTAGHAQPQPYAGSFLPPPSPQAQGGGLAARRAAKLGKKRLSLLVPANPHSSVPVVVAGPGPGPDPSAFASPPPLTPSFLLPASLKSPANGFVTTVADDAAAETRSLPPSPLSLTTFIGPEGSEAPDRTIGRLMLKQQADEMREQMRGKRGMKRRTSIPRLNLVKTGVAQAQPANLDAIASQISCSTSSALAQSTSTGSRSAASSSSSSAVQFLRSAENGRARSSSFVGGGDGSSDGPVEEFPYALGPREILPGIYLGSEQNAKDAAVLRDWRIRFVLNVAKEVECPWLDEVQVLAAQDALDRLDLNGISTPAVAAVSEDLVSPRIRTPTARRPSPPRRAQSHTTDASPIMAESPGPTDPLNLTGPSAPAPLVSSSPTPPVRPTFMRPTASTPNLQAAFDPLSSPPPPPVPPLPDMRDLSAVYPGLSESPPPPEAEPLMMPPPSASSAPERDRAASSTTRSSRHAGTATTTTQQQPSRPGCCSSSTDTIRIPSNPGSGRPELDYLWLKWGHDESDLVEAKKFQAAFDFLDEARERDGRVLVHCQCGVSRSATVVIAYCMREAAKALEEGREAAELAGCTGMHDTYSFVKEKSEWVGPNLSLVFQLVAYERTLRGDSINGDDDLSEPPSAAFRSEPPASSPLQSDMPPASPLDVERPFAFPPPLSARPISRMVNGTLASPHTPVSDASLAYSQMSTPELRDPLLSPALSSATKSSSVTSTPLSPERQYNHLRPTVRIVHSDGDDNDQSRGGGQLEETVLVNETARKAPQDGRVGSVFVLPVPPHGVQDFASPTDLVSPTVAKYPHAPTPTSDRQGFPPSAAALSPNGSSSSSSSFRSGLPLLAPVASSPLSTTSAPALPSLQVRTEHLPSPFSPSSSSTASTTLSPLSGSTTASPPGRTPSSSSSHSHDGSLARSHSGRRFGAGQSRSERRASHRRVCSDTIRVPTPLGFTSTASSTTPILSSGLPSSAGTTPRAGTPAVDVGSSGPR</sequence>
<feature type="compositionally biased region" description="Low complexity" evidence="5">
    <location>
        <begin position="566"/>
        <end position="583"/>
    </location>
</feature>